<name>A0ABR3JC33_9AGAR</name>
<dbReference type="InterPro" id="IPR015915">
    <property type="entry name" value="Kelch-typ_b-propeller"/>
</dbReference>
<feature type="compositionally biased region" description="Gly residues" evidence="3">
    <location>
        <begin position="413"/>
        <end position="436"/>
    </location>
</feature>
<keyword evidence="5" id="KW-0732">Signal</keyword>
<feature type="compositionally biased region" description="Polar residues" evidence="3">
    <location>
        <begin position="789"/>
        <end position="810"/>
    </location>
</feature>
<evidence type="ECO:0000256" key="5">
    <source>
        <dbReference type="SAM" id="SignalP"/>
    </source>
</evidence>
<feature type="signal peptide" evidence="5">
    <location>
        <begin position="1"/>
        <end position="25"/>
    </location>
</feature>
<evidence type="ECO:0000256" key="3">
    <source>
        <dbReference type="SAM" id="MobiDB-lite"/>
    </source>
</evidence>
<feature type="region of interest" description="Disordered" evidence="3">
    <location>
        <begin position="659"/>
        <end position="689"/>
    </location>
</feature>
<feature type="region of interest" description="Disordered" evidence="3">
    <location>
        <begin position="950"/>
        <end position="973"/>
    </location>
</feature>
<dbReference type="SUPFAM" id="SSF117281">
    <property type="entry name" value="Kelch motif"/>
    <property type="match status" value="1"/>
</dbReference>
<feature type="compositionally biased region" description="Pro residues" evidence="3">
    <location>
        <begin position="371"/>
        <end position="387"/>
    </location>
</feature>
<reference evidence="7" key="1">
    <citation type="submission" date="2024-06" db="EMBL/GenBank/DDBJ databases">
        <title>Multi-omics analyses provide insights into the biosynthesis of the anticancer antibiotic pleurotin in Hohenbuehelia grisea.</title>
        <authorList>
            <person name="Weaver J.A."/>
            <person name="Alberti F."/>
        </authorList>
    </citation>
    <scope>NUCLEOTIDE SEQUENCE [LARGE SCALE GENOMIC DNA]</scope>
    <source>
        <strain evidence="7">T-177</strain>
    </source>
</reference>
<keyword evidence="2" id="KW-0677">Repeat</keyword>
<feature type="compositionally biased region" description="Low complexity" evidence="3">
    <location>
        <begin position="1026"/>
        <end position="1038"/>
    </location>
</feature>
<feature type="region of interest" description="Disordered" evidence="3">
    <location>
        <begin position="362"/>
        <end position="442"/>
    </location>
</feature>
<evidence type="ECO:0000313" key="7">
    <source>
        <dbReference type="Proteomes" id="UP001556367"/>
    </source>
</evidence>
<dbReference type="PANTHER" id="PTHR46093:SF18">
    <property type="entry name" value="FIBRONECTIN TYPE-III DOMAIN-CONTAINING PROTEIN"/>
    <property type="match status" value="1"/>
</dbReference>
<feature type="compositionally biased region" description="Polar residues" evidence="3">
    <location>
        <begin position="918"/>
        <end position="929"/>
    </location>
</feature>
<feature type="region of interest" description="Disordered" evidence="3">
    <location>
        <begin position="1006"/>
        <end position="1120"/>
    </location>
</feature>
<feature type="compositionally biased region" description="Polar residues" evidence="3">
    <location>
        <begin position="767"/>
        <end position="780"/>
    </location>
</feature>
<organism evidence="6 7">
    <name type="scientific">Hohenbuehelia grisea</name>
    <dbReference type="NCBI Taxonomy" id="104357"/>
    <lineage>
        <taxon>Eukaryota</taxon>
        <taxon>Fungi</taxon>
        <taxon>Dikarya</taxon>
        <taxon>Basidiomycota</taxon>
        <taxon>Agaricomycotina</taxon>
        <taxon>Agaricomycetes</taxon>
        <taxon>Agaricomycetidae</taxon>
        <taxon>Agaricales</taxon>
        <taxon>Pleurotineae</taxon>
        <taxon>Pleurotaceae</taxon>
        <taxon>Hohenbuehelia</taxon>
    </lineage>
</organism>
<gene>
    <name evidence="6" type="ORF">HGRIS_004507</name>
</gene>
<dbReference type="Pfam" id="PF24681">
    <property type="entry name" value="Kelch_KLHDC2_KLHL20_DRC7"/>
    <property type="match status" value="1"/>
</dbReference>
<keyword evidence="4" id="KW-0812">Transmembrane</keyword>
<feature type="region of interest" description="Disordered" evidence="3">
    <location>
        <begin position="734"/>
        <end position="838"/>
    </location>
</feature>
<feature type="compositionally biased region" description="Polar residues" evidence="3">
    <location>
        <begin position="956"/>
        <end position="965"/>
    </location>
</feature>
<keyword evidence="7" id="KW-1185">Reference proteome</keyword>
<sequence length="1120" mass="118689">MTLCLNIVIQLLCFGLFAFPQTARAYDAPPRWGQASVVINDALFIYGGKVDPTNGQSYTSAPSSNDLLFLSLSQSFNASSPPWTLVSSSSNSSTDQGPKVAWHSLSAFNTSGVLLFGGIADPNSDIVIQTRPDSALLLDVFNRLVPSFTLQPPSWAGEPIRRMHHCTVTIPDGRIYIIGGTKTDGSDNALSDHYLFDVNVPSFTQLSSTNGPPDIYGHACIILPDGRLLVFGGYSQSQGRHIPFDVIWVLDTTKDSGTPEWTLLAVSTSNLPSPRRAFAAVLLPDGRILIHGGSDAHLQFNFEDGWILDLSQDSAVWTKVDPLSQLGARRDHFAVASGNEVIFGFGYQNNAPAPAPLSIYDPTASTFAPSHTPPPAKPTGSPAPSPTLPGMSQTPAGPTPTGKSGVHPTATVGPGGGNSDGNGNGNGNGGNGGGANGDDESRDRQRATAIAVGTAFGVIGLLLVVGGVIWYYRRQSRERWAQGQFAPLTDDDDLGRGASPGSGLNSADLPQPAMMGEKGQSDRIRGGLGANFSSASLPPGNSWGPTTVLGALGLAGLLGINGQHNPRPLRRVRTPPERRDMLADEDTRMFNASDYEGRRREPSAGSTWSLLSMIGAGGSTGGRRGFFSREPSAVTLQGVTPASEKLDPFDVDEEGYVSVGGPYHHPRRPSARREQSYASTRSGGTLGYVDPFADPIQEEPRDVAEQLFHDAGHQRDISTASTWRDTYYNHPPPLSSLNTMTPMPTGQPHVLSPLSEHTSRATLSLADPTNSSISSHDQGQPPSPFEGTRPSSSHTSLSVGFHQMGSSPRPSSILDPSPNPSGTILSAAPTQPMRRSDTWWTRFSRTSFLDRRASDASRRSGTGAMPDIRDPNPPPRLNPIEESQNSGSANESPEGSKDSPKGASLIKGSLRRGKGSHAKSTSSLQTAHTADSEAIERMGGRIDVALRVRSRAGRESTGSTVSSHAGSYFDRMDGDADADELAAVYEVQSPAEMNASDVAFAAAQGLPLPLTPDKTPSPGRTPPKVSTPSASSTASSTSLGSDGKPKRPPMPRPPSGRAVAARVQEYERRMSQDVEPPSPASGRSAEDRGHKKHKPSVDYGLVPRASLFIANPDKRASDDS</sequence>
<evidence type="ECO:0000313" key="6">
    <source>
        <dbReference type="EMBL" id="KAL0953255.1"/>
    </source>
</evidence>
<evidence type="ECO:0000256" key="2">
    <source>
        <dbReference type="ARBA" id="ARBA00022737"/>
    </source>
</evidence>
<keyword evidence="4" id="KW-1133">Transmembrane helix</keyword>
<feature type="compositionally biased region" description="Polar residues" evidence="3">
    <location>
        <begin position="881"/>
        <end position="893"/>
    </location>
</feature>
<proteinExistence type="predicted"/>
<dbReference type="Proteomes" id="UP001556367">
    <property type="component" value="Unassembled WGS sequence"/>
</dbReference>
<dbReference type="PANTHER" id="PTHR46093">
    <property type="entry name" value="ACYL-COA-BINDING DOMAIN-CONTAINING PROTEIN 5"/>
    <property type="match status" value="1"/>
</dbReference>
<keyword evidence="1" id="KW-0880">Kelch repeat</keyword>
<accession>A0ABR3JC33</accession>
<evidence type="ECO:0000256" key="1">
    <source>
        <dbReference type="ARBA" id="ARBA00022441"/>
    </source>
</evidence>
<feature type="region of interest" description="Disordered" evidence="3">
    <location>
        <begin position="487"/>
        <end position="530"/>
    </location>
</feature>
<protein>
    <recommendedName>
        <fullName evidence="8">Galactose oxidase</fullName>
    </recommendedName>
</protein>
<dbReference type="EMBL" id="JASNQZ010000008">
    <property type="protein sequence ID" value="KAL0953255.1"/>
    <property type="molecule type" value="Genomic_DNA"/>
</dbReference>
<feature type="chain" id="PRO_5045168080" description="Galactose oxidase" evidence="5">
    <location>
        <begin position="26"/>
        <end position="1120"/>
    </location>
</feature>
<feature type="region of interest" description="Disordered" evidence="3">
    <location>
        <begin position="851"/>
        <end position="936"/>
    </location>
</feature>
<comment type="caution">
    <text evidence="6">The sequence shown here is derived from an EMBL/GenBank/DDBJ whole genome shotgun (WGS) entry which is preliminary data.</text>
</comment>
<feature type="compositionally biased region" description="Polar residues" evidence="3">
    <location>
        <begin position="735"/>
        <end position="744"/>
    </location>
</feature>
<evidence type="ECO:0000256" key="4">
    <source>
        <dbReference type="SAM" id="Phobius"/>
    </source>
</evidence>
<dbReference type="Gene3D" id="2.120.10.80">
    <property type="entry name" value="Kelch-type beta propeller"/>
    <property type="match status" value="2"/>
</dbReference>
<evidence type="ECO:0008006" key="8">
    <source>
        <dbReference type="Google" id="ProtNLM"/>
    </source>
</evidence>
<keyword evidence="4" id="KW-0472">Membrane</keyword>
<feature type="transmembrane region" description="Helical" evidence="4">
    <location>
        <begin position="449"/>
        <end position="472"/>
    </location>
</feature>